<comment type="caution">
    <text evidence="2">The sequence shown here is derived from an EMBL/GenBank/DDBJ whole genome shotgun (WGS) entry which is preliminary data.</text>
</comment>
<gene>
    <name evidence="2" type="ORF">PQQ73_08430</name>
</gene>
<organism evidence="2 3">
    <name type="scientific">Paraburkholderia strydomiana</name>
    <dbReference type="NCBI Taxonomy" id="1245417"/>
    <lineage>
        <taxon>Bacteria</taxon>
        <taxon>Pseudomonadati</taxon>
        <taxon>Pseudomonadota</taxon>
        <taxon>Betaproteobacteria</taxon>
        <taxon>Burkholderiales</taxon>
        <taxon>Burkholderiaceae</taxon>
        <taxon>Paraburkholderia</taxon>
    </lineage>
</organism>
<dbReference type="Pfam" id="PF06114">
    <property type="entry name" value="Peptidase_M78"/>
    <property type="match status" value="1"/>
</dbReference>
<dbReference type="Gene3D" id="1.10.10.2910">
    <property type="match status" value="1"/>
</dbReference>
<dbReference type="InterPro" id="IPR010359">
    <property type="entry name" value="IrrE_HExxH"/>
</dbReference>
<dbReference type="InterPro" id="IPR052345">
    <property type="entry name" value="Rad_response_metalloprotease"/>
</dbReference>
<name>A0ABW9EBB7_9BURK</name>
<protein>
    <submittedName>
        <fullName evidence="2">ImmA/IrrE family metallo-endopeptidase</fullName>
    </submittedName>
</protein>
<proteinExistence type="predicted"/>
<dbReference type="PANTHER" id="PTHR43236:SF2">
    <property type="entry name" value="BLL0069 PROTEIN"/>
    <property type="match status" value="1"/>
</dbReference>
<evidence type="ECO:0000313" key="3">
    <source>
        <dbReference type="Proteomes" id="UP001629392"/>
    </source>
</evidence>
<keyword evidence="3" id="KW-1185">Reference proteome</keyword>
<dbReference type="EMBL" id="JAQQCL010000005">
    <property type="protein sequence ID" value="MFM0716350.1"/>
    <property type="molecule type" value="Genomic_DNA"/>
</dbReference>
<evidence type="ECO:0000313" key="2">
    <source>
        <dbReference type="EMBL" id="MFM0716350.1"/>
    </source>
</evidence>
<feature type="domain" description="IrrE N-terminal-like" evidence="1">
    <location>
        <begin position="63"/>
        <end position="154"/>
    </location>
</feature>
<accession>A0ABW9EBB7</accession>
<dbReference type="Proteomes" id="UP001629392">
    <property type="component" value="Unassembled WGS sequence"/>
</dbReference>
<reference evidence="2 3" key="1">
    <citation type="journal article" date="2024" name="Chem. Sci.">
        <title>Discovery of megapolipeptins by genome mining of a Burkholderiales bacteria collection.</title>
        <authorList>
            <person name="Paulo B.S."/>
            <person name="Recchia M.J.J."/>
            <person name="Lee S."/>
            <person name="Fergusson C.H."/>
            <person name="Romanowski S.B."/>
            <person name="Hernandez A."/>
            <person name="Krull N."/>
            <person name="Liu D.Y."/>
            <person name="Cavanagh H."/>
            <person name="Bos A."/>
            <person name="Gray C.A."/>
            <person name="Murphy B.T."/>
            <person name="Linington R.G."/>
            <person name="Eustaquio A.S."/>
        </authorList>
    </citation>
    <scope>NUCLEOTIDE SEQUENCE [LARGE SCALE GENOMIC DNA]</scope>
    <source>
        <strain evidence="2 3">RL17-350-BIC-E</strain>
    </source>
</reference>
<evidence type="ECO:0000259" key="1">
    <source>
        <dbReference type="Pfam" id="PF06114"/>
    </source>
</evidence>
<dbReference type="PANTHER" id="PTHR43236">
    <property type="entry name" value="ANTITOXIN HIGA1"/>
    <property type="match status" value="1"/>
</dbReference>
<sequence>MSPGEQAEKLVADFGITSPEDLDVEAFAFDAGLEVEYQELQGCEATLVGFENRAIATVRPSTVVGRKRFSIAHELGHWTMHRGRSFRCRVDDPGDNLASNKDFEKHADEYASHLLMPRPIFQPMVKAIGKPGFRQINDLAETFTSSRTATCIRLAQIDTLPVVVACYGEDGLRWHVRAPDVPKRWFLRGALDDDSFAYELATSSGAEMKQGKQPAEVWFENSDAGNFEVMEHCARGRQGEVLVLIYLVDAEMMEAGYDPDAGTRRYSERGSYISRR</sequence>
<dbReference type="RefSeq" id="WP_408152701.1">
    <property type="nucleotide sequence ID" value="NZ_JAQQCL010000005.1"/>
</dbReference>